<dbReference type="EMBL" id="AWUE01019289">
    <property type="protein sequence ID" value="OMO74545.1"/>
    <property type="molecule type" value="Genomic_DNA"/>
</dbReference>
<evidence type="ECO:0000313" key="3">
    <source>
        <dbReference type="Proteomes" id="UP000187203"/>
    </source>
</evidence>
<name>A0A1R3HW01_9ROSI</name>
<keyword evidence="2" id="KW-0560">Oxidoreductase</keyword>
<keyword evidence="3" id="KW-1185">Reference proteome</keyword>
<evidence type="ECO:0000256" key="1">
    <source>
        <dbReference type="SAM" id="MobiDB-lite"/>
    </source>
</evidence>
<evidence type="ECO:0000313" key="2">
    <source>
        <dbReference type="EMBL" id="OMO74545.1"/>
    </source>
</evidence>
<keyword evidence="2" id="KW-0503">Monooxygenase</keyword>
<comment type="caution">
    <text evidence="2">The sequence shown here is derived from an EMBL/GenBank/DDBJ whole genome shotgun (WGS) entry which is preliminary data.</text>
</comment>
<feature type="region of interest" description="Disordered" evidence="1">
    <location>
        <begin position="19"/>
        <end position="38"/>
    </location>
</feature>
<feature type="compositionally biased region" description="Pro residues" evidence="1">
    <location>
        <begin position="28"/>
        <end position="38"/>
    </location>
</feature>
<dbReference type="Proteomes" id="UP000187203">
    <property type="component" value="Unassembled WGS sequence"/>
</dbReference>
<organism evidence="2 3">
    <name type="scientific">Corchorus olitorius</name>
    <dbReference type="NCBI Taxonomy" id="93759"/>
    <lineage>
        <taxon>Eukaryota</taxon>
        <taxon>Viridiplantae</taxon>
        <taxon>Streptophyta</taxon>
        <taxon>Embryophyta</taxon>
        <taxon>Tracheophyta</taxon>
        <taxon>Spermatophyta</taxon>
        <taxon>Magnoliopsida</taxon>
        <taxon>eudicotyledons</taxon>
        <taxon>Gunneridae</taxon>
        <taxon>Pentapetalae</taxon>
        <taxon>rosids</taxon>
        <taxon>malvids</taxon>
        <taxon>Malvales</taxon>
        <taxon>Malvaceae</taxon>
        <taxon>Grewioideae</taxon>
        <taxon>Apeibeae</taxon>
        <taxon>Corchorus</taxon>
    </lineage>
</organism>
<dbReference type="AlphaFoldDB" id="A0A1R3HW01"/>
<gene>
    <name evidence="2" type="ORF">COLO4_26599</name>
</gene>
<protein>
    <submittedName>
        <fullName evidence="2">Flavin-containing monooxygenase YUCCA2-like protein</fullName>
    </submittedName>
</protein>
<sequence length="38" mass="4225">MSRLKTLASLNSAATIDSLSLHHRRQLKPPPMEPNPTD</sequence>
<proteinExistence type="predicted"/>
<dbReference type="GO" id="GO:0004497">
    <property type="term" value="F:monooxygenase activity"/>
    <property type="evidence" value="ECO:0007669"/>
    <property type="project" value="UniProtKB-KW"/>
</dbReference>
<accession>A0A1R3HW01</accession>
<reference evidence="3" key="1">
    <citation type="submission" date="2013-09" db="EMBL/GenBank/DDBJ databases">
        <title>Corchorus olitorius genome sequencing.</title>
        <authorList>
            <person name="Alam M."/>
            <person name="Haque M.S."/>
            <person name="Islam M.S."/>
            <person name="Emdad E.M."/>
            <person name="Islam M.M."/>
            <person name="Ahmed B."/>
            <person name="Halim A."/>
            <person name="Hossen Q.M.M."/>
            <person name="Hossain M.Z."/>
            <person name="Ahmed R."/>
            <person name="Khan M.M."/>
            <person name="Islam R."/>
            <person name="Rashid M.M."/>
            <person name="Khan S.A."/>
            <person name="Rahman M.S."/>
            <person name="Alam M."/>
            <person name="Yahiya A.S."/>
            <person name="Khan M.S."/>
            <person name="Azam M.S."/>
            <person name="Haque T."/>
            <person name="Lashkar M.Z.H."/>
            <person name="Akhand A.I."/>
            <person name="Morshed G."/>
            <person name="Roy S."/>
            <person name="Uddin K.S."/>
            <person name="Rabeya T."/>
            <person name="Hossain A.S."/>
            <person name="Chowdhury A."/>
            <person name="Snigdha A.R."/>
            <person name="Mortoza M.S."/>
            <person name="Matin S.A."/>
            <person name="Hoque S.M.E."/>
            <person name="Islam M.K."/>
            <person name="Roy D.K."/>
            <person name="Haider R."/>
            <person name="Moosa M.M."/>
            <person name="Elias S.M."/>
            <person name="Hasan A.M."/>
            <person name="Jahan S."/>
            <person name="Shafiuddin M."/>
            <person name="Mahmood N."/>
            <person name="Shommy N.S."/>
        </authorList>
    </citation>
    <scope>NUCLEOTIDE SEQUENCE [LARGE SCALE GENOMIC DNA]</scope>
    <source>
        <strain evidence="3">cv. O-4</strain>
    </source>
</reference>